<dbReference type="EMBL" id="JACVVK020000013">
    <property type="protein sequence ID" value="KAK7504817.1"/>
    <property type="molecule type" value="Genomic_DNA"/>
</dbReference>
<comment type="similarity">
    <text evidence="6">Belongs to the dicarboxylate/amino acid:cation symporter (DAACS) (TC 2.A.23) family.</text>
</comment>
<dbReference type="PANTHER" id="PTHR11958:SF63">
    <property type="entry name" value="AMINO ACID TRANSPORTER"/>
    <property type="match status" value="1"/>
</dbReference>
<accession>A0ABD0LZK6</accession>
<feature type="transmembrane region" description="Helical" evidence="6">
    <location>
        <begin position="213"/>
        <end position="234"/>
    </location>
</feature>
<feature type="region of interest" description="Disordered" evidence="7">
    <location>
        <begin position="1"/>
        <end position="67"/>
    </location>
</feature>
<keyword evidence="3 6" id="KW-0812">Transmembrane</keyword>
<evidence type="ECO:0000256" key="2">
    <source>
        <dbReference type="ARBA" id="ARBA00022448"/>
    </source>
</evidence>
<dbReference type="InterPro" id="IPR050746">
    <property type="entry name" value="DAACS"/>
</dbReference>
<name>A0ABD0LZK6_9CAEN</name>
<evidence type="ECO:0000313" key="8">
    <source>
        <dbReference type="EMBL" id="KAK7504817.1"/>
    </source>
</evidence>
<feature type="compositionally biased region" description="Polar residues" evidence="7">
    <location>
        <begin position="1"/>
        <end position="36"/>
    </location>
</feature>
<sequence length="470" mass="50313">MDRVSDNNITLESVRSLSDEPQVSPTDKMTTGNGASNAGDFSHKMDQERTVPATEPTDDNEHTPADKSERSCLRRFLAWDGCLAVLSFVGAGVGIPGELYMQMLKAAVLPLIISSIIPGTAALKPKENGRVAVRRLNLFPDNVVAACFQKVQTRYRDEGNGTAVRYLSTAGGTNILGLVIVCTAVGMAAAQTGDAAQPFLRFFLAAADVIIRLVQWIIWLTPIGVASLIAKALASTTDLESTFLGLGLFVLAEVIGNFLLAFILVPAIYLVFLRKNPFLFLAGASRAIITGVASASSAVTMPEIINCVERKHYVDVRVSRFVVPLATAINRDGSAMFIALTSVYIAQLQGADTANNIILLVILAAVGSLAIPGVPSASIVTILMILSSLDISPANIGIIIALEWFSDRMRAVPNMVSHVLCGVLTWHLCKASLGFERRQSVLEPHEDVVNMGMKPKADGDSHNIRDTVPS</sequence>
<evidence type="ECO:0000256" key="4">
    <source>
        <dbReference type="ARBA" id="ARBA00022989"/>
    </source>
</evidence>
<keyword evidence="5 6" id="KW-0472">Membrane</keyword>
<feature type="transmembrane region" description="Helical" evidence="6">
    <location>
        <begin position="103"/>
        <end position="123"/>
    </location>
</feature>
<dbReference type="InterPro" id="IPR036458">
    <property type="entry name" value="Na:dicarbo_symporter_sf"/>
</dbReference>
<dbReference type="GO" id="GO:0015293">
    <property type="term" value="F:symporter activity"/>
    <property type="evidence" value="ECO:0007669"/>
    <property type="project" value="UniProtKB-UniRule"/>
</dbReference>
<dbReference type="Pfam" id="PF00375">
    <property type="entry name" value="SDF"/>
    <property type="match status" value="1"/>
</dbReference>
<evidence type="ECO:0000313" key="9">
    <source>
        <dbReference type="Proteomes" id="UP001519460"/>
    </source>
</evidence>
<dbReference type="GO" id="GO:0016020">
    <property type="term" value="C:membrane"/>
    <property type="evidence" value="ECO:0007669"/>
    <property type="project" value="UniProtKB-SubCell"/>
</dbReference>
<keyword evidence="6" id="KW-0769">Symport</keyword>
<feature type="transmembrane region" description="Helical" evidence="6">
    <location>
        <begin position="357"/>
        <end position="375"/>
    </location>
</feature>
<comment type="caution">
    <text evidence="8">The sequence shown here is derived from an EMBL/GenBank/DDBJ whole genome shotgun (WGS) entry which is preliminary data.</text>
</comment>
<evidence type="ECO:0000256" key="5">
    <source>
        <dbReference type="ARBA" id="ARBA00023136"/>
    </source>
</evidence>
<feature type="transmembrane region" description="Helical" evidence="6">
    <location>
        <begin position="382"/>
        <end position="405"/>
    </location>
</feature>
<keyword evidence="9" id="KW-1185">Reference proteome</keyword>
<dbReference type="SUPFAM" id="SSF118215">
    <property type="entry name" value="Proton glutamate symport protein"/>
    <property type="match status" value="1"/>
</dbReference>
<evidence type="ECO:0000256" key="7">
    <source>
        <dbReference type="SAM" id="MobiDB-lite"/>
    </source>
</evidence>
<dbReference type="PANTHER" id="PTHR11958">
    <property type="entry name" value="SODIUM/DICARBOXYLATE SYMPORTER-RELATED"/>
    <property type="match status" value="1"/>
</dbReference>
<dbReference type="PRINTS" id="PR00173">
    <property type="entry name" value="EDTRNSPORT"/>
</dbReference>
<dbReference type="InterPro" id="IPR001991">
    <property type="entry name" value="Na-dicarboxylate_symporter"/>
</dbReference>
<keyword evidence="2 6" id="KW-0813">Transport</keyword>
<feature type="transmembrane region" description="Helical" evidence="6">
    <location>
        <begin position="278"/>
        <end position="300"/>
    </location>
</feature>
<feature type="transmembrane region" description="Helical" evidence="6">
    <location>
        <begin position="76"/>
        <end position="97"/>
    </location>
</feature>
<dbReference type="AlphaFoldDB" id="A0ABD0LZK6"/>
<protein>
    <recommendedName>
        <fullName evidence="6">Amino acid transporter</fullName>
    </recommendedName>
</protein>
<dbReference type="Proteomes" id="UP001519460">
    <property type="component" value="Unassembled WGS sequence"/>
</dbReference>
<comment type="subcellular location">
    <subcellularLocation>
        <location evidence="1 6">Membrane</location>
        <topology evidence="1 6">Multi-pass membrane protein</topology>
    </subcellularLocation>
</comment>
<keyword evidence="4 6" id="KW-1133">Transmembrane helix</keyword>
<reference evidence="8 9" key="1">
    <citation type="journal article" date="2023" name="Sci. Data">
        <title>Genome assembly of the Korean intertidal mud-creeper Batillaria attramentaria.</title>
        <authorList>
            <person name="Patra A.K."/>
            <person name="Ho P.T."/>
            <person name="Jun S."/>
            <person name="Lee S.J."/>
            <person name="Kim Y."/>
            <person name="Won Y.J."/>
        </authorList>
    </citation>
    <scope>NUCLEOTIDE SEQUENCE [LARGE SCALE GENOMIC DNA]</scope>
    <source>
        <strain evidence="8">Wonlab-2016</strain>
    </source>
</reference>
<evidence type="ECO:0000256" key="6">
    <source>
        <dbReference type="RuleBase" id="RU361216"/>
    </source>
</evidence>
<dbReference type="Gene3D" id="1.10.3860.10">
    <property type="entry name" value="Sodium:dicarboxylate symporter"/>
    <property type="match status" value="1"/>
</dbReference>
<proteinExistence type="inferred from homology"/>
<organism evidence="8 9">
    <name type="scientific">Batillaria attramentaria</name>
    <dbReference type="NCBI Taxonomy" id="370345"/>
    <lineage>
        <taxon>Eukaryota</taxon>
        <taxon>Metazoa</taxon>
        <taxon>Spiralia</taxon>
        <taxon>Lophotrochozoa</taxon>
        <taxon>Mollusca</taxon>
        <taxon>Gastropoda</taxon>
        <taxon>Caenogastropoda</taxon>
        <taxon>Sorbeoconcha</taxon>
        <taxon>Cerithioidea</taxon>
        <taxon>Batillariidae</taxon>
        <taxon>Batillaria</taxon>
    </lineage>
</organism>
<evidence type="ECO:0000256" key="3">
    <source>
        <dbReference type="ARBA" id="ARBA00022692"/>
    </source>
</evidence>
<feature type="transmembrane region" description="Helical" evidence="6">
    <location>
        <begin position="246"/>
        <end position="272"/>
    </location>
</feature>
<gene>
    <name evidence="8" type="ORF">BaRGS_00003845</name>
</gene>
<evidence type="ECO:0000256" key="1">
    <source>
        <dbReference type="ARBA" id="ARBA00004141"/>
    </source>
</evidence>
<feature type="transmembrane region" description="Helical" evidence="6">
    <location>
        <begin position="175"/>
        <end position="193"/>
    </location>
</feature>